<sequence>MRIRPTARRTAAALVAAASLVAVAGPASAAPGSPGSPRFTDGSTSGGDPYFPAAGNGGYDVQHYGLDLSWAADGRLDGTAVVTLTATADLASFSLDLRGLTVSAVRVDGKPARYTQLPPGEDGRGGELVVQAAPKLRAGTTHEVTVVYGGYPGQPTDAEGALYGWVTFPDGVLVANEPEGAPTWFPVNDVPRDKATYDFRITVPEGKTAIANGEPVGEPTTTGGRTTFLWRATDPMASYLATASIGDYTATTRLGPDELPILDFVETGVTGDALTTTQASLALQPAMIDFFDGVFGPYPFTSFGSIVDDDTVEYALETQTRPVYSQVASETTVAHELAHQWVGNSVSPATWADIWLNEGFATYAQWMWTATRPGGATEQEQFDAVYAIPADDEFWSVVVADPGREGIFADAVYDRGAATLHALRTEIGDAAFGDLLRRWVTENADSTVTTADFVALAEQVSGRDLDALFTDWLYTPARPAGY</sequence>
<dbReference type="PRINTS" id="PR00756">
    <property type="entry name" value="ALADIPTASE"/>
</dbReference>
<proteinExistence type="inferred from homology"/>
<dbReference type="PANTHER" id="PTHR11533">
    <property type="entry name" value="PROTEASE M1 ZINC METALLOPROTEASE"/>
    <property type="match status" value="1"/>
</dbReference>
<evidence type="ECO:0000256" key="12">
    <source>
        <dbReference type="ARBA" id="ARBA00031533"/>
    </source>
</evidence>
<dbReference type="InterPro" id="IPR045357">
    <property type="entry name" value="Aminopeptidase_N-like_N"/>
</dbReference>
<organism evidence="17 18">
    <name type="scientific">Geodermatophilus aquaeductus</name>
    <dbReference type="NCBI Taxonomy" id="1564161"/>
    <lineage>
        <taxon>Bacteria</taxon>
        <taxon>Bacillati</taxon>
        <taxon>Actinomycetota</taxon>
        <taxon>Actinomycetes</taxon>
        <taxon>Geodermatophilales</taxon>
        <taxon>Geodermatophilaceae</taxon>
        <taxon>Geodermatophilus</taxon>
    </lineage>
</organism>
<keyword evidence="10" id="KW-0482">Metalloprotease</keyword>
<dbReference type="InterPro" id="IPR050344">
    <property type="entry name" value="Peptidase_M1_aminopeptidases"/>
</dbReference>
<accession>A0A521FRL5</accession>
<evidence type="ECO:0000259" key="15">
    <source>
        <dbReference type="Pfam" id="PF01433"/>
    </source>
</evidence>
<dbReference type="Proteomes" id="UP000317484">
    <property type="component" value="Unassembled WGS sequence"/>
</dbReference>
<dbReference type="Pfam" id="PF01433">
    <property type="entry name" value="Peptidase_M1"/>
    <property type="match status" value="1"/>
</dbReference>
<feature type="domain" description="Aminopeptidase N-like N-terminal" evidence="16">
    <location>
        <begin position="62"/>
        <end position="240"/>
    </location>
</feature>
<dbReference type="GO" id="GO:0016285">
    <property type="term" value="F:alanyl aminopeptidase activity"/>
    <property type="evidence" value="ECO:0007669"/>
    <property type="project" value="UniProtKB-EC"/>
</dbReference>
<dbReference type="GO" id="GO:0008270">
    <property type="term" value="F:zinc ion binding"/>
    <property type="evidence" value="ECO:0007669"/>
    <property type="project" value="InterPro"/>
</dbReference>
<evidence type="ECO:0000256" key="5">
    <source>
        <dbReference type="ARBA" id="ARBA00015611"/>
    </source>
</evidence>
<evidence type="ECO:0000313" key="18">
    <source>
        <dbReference type="Proteomes" id="UP000317484"/>
    </source>
</evidence>
<evidence type="ECO:0000256" key="2">
    <source>
        <dbReference type="ARBA" id="ARBA00001947"/>
    </source>
</evidence>
<feature type="signal peptide" evidence="14">
    <location>
        <begin position="1"/>
        <end position="29"/>
    </location>
</feature>
<dbReference type="AlphaFoldDB" id="A0A521FRL5"/>
<keyword evidence="18" id="KW-1185">Reference proteome</keyword>
<dbReference type="InterPro" id="IPR014782">
    <property type="entry name" value="Peptidase_M1_dom"/>
</dbReference>
<dbReference type="RefSeq" id="WP_142460609.1">
    <property type="nucleotide sequence ID" value="NZ_FXTJ01000012.1"/>
</dbReference>
<comment type="cofactor">
    <cofactor evidence="2">
        <name>Zn(2+)</name>
        <dbReference type="ChEBI" id="CHEBI:29105"/>
    </cofactor>
</comment>
<keyword evidence="8" id="KW-0378">Hydrolase</keyword>
<keyword evidence="14" id="KW-0732">Signal</keyword>
<keyword evidence="9" id="KW-0862">Zinc</keyword>
<comment type="catalytic activity">
    <reaction evidence="1">
        <text>Release of an N-terminal amino acid, Xaa-|-Yaa- from a peptide, amide or arylamide. Xaa is preferably Ala, but may be most amino acids including Pro (slow action). When a terminal hydrophobic residue is followed by a prolyl residue, the two may be released as an intact Xaa-Pro dipeptide.</text>
        <dbReference type="EC" id="3.4.11.2"/>
    </reaction>
</comment>
<feature type="region of interest" description="Disordered" evidence="13">
    <location>
        <begin position="26"/>
        <end position="51"/>
    </location>
</feature>
<dbReference type="InterPro" id="IPR027268">
    <property type="entry name" value="Peptidase_M4/M1_CTD_sf"/>
</dbReference>
<dbReference type="EC" id="3.4.11.2" evidence="4"/>
<dbReference type="SUPFAM" id="SSF63737">
    <property type="entry name" value="Leukotriene A4 hydrolase N-terminal domain"/>
    <property type="match status" value="1"/>
</dbReference>
<dbReference type="PANTHER" id="PTHR11533:SF297">
    <property type="entry name" value="AMINOPEPTIDASE N"/>
    <property type="match status" value="1"/>
</dbReference>
<keyword evidence="6" id="KW-0645">Protease</keyword>
<feature type="chain" id="PRO_5021972116" description="Aminopeptidase N" evidence="14">
    <location>
        <begin position="30"/>
        <end position="482"/>
    </location>
</feature>
<evidence type="ECO:0000256" key="7">
    <source>
        <dbReference type="ARBA" id="ARBA00022723"/>
    </source>
</evidence>
<evidence type="ECO:0000256" key="10">
    <source>
        <dbReference type="ARBA" id="ARBA00023049"/>
    </source>
</evidence>
<reference evidence="17 18" key="1">
    <citation type="submission" date="2017-05" db="EMBL/GenBank/DDBJ databases">
        <authorList>
            <person name="Varghese N."/>
            <person name="Submissions S."/>
        </authorList>
    </citation>
    <scope>NUCLEOTIDE SEQUENCE [LARGE SCALE GENOMIC DNA]</scope>
    <source>
        <strain evidence="17 18">DSM 46834</strain>
    </source>
</reference>
<keyword evidence="7" id="KW-0479">Metal-binding</keyword>
<feature type="compositionally biased region" description="Low complexity" evidence="13">
    <location>
        <begin position="26"/>
        <end position="37"/>
    </location>
</feature>
<comment type="similarity">
    <text evidence="3">Belongs to the peptidase M1 family.</text>
</comment>
<evidence type="ECO:0000256" key="4">
    <source>
        <dbReference type="ARBA" id="ARBA00012564"/>
    </source>
</evidence>
<dbReference type="EMBL" id="FXTJ01000012">
    <property type="protein sequence ID" value="SMO98111.1"/>
    <property type="molecule type" value="Genomic_DNA"/>
</dbReference>
<dbReference type="Pfam" id="PF17900">
    <property type="entry name" value="Peptidase_M1_N"/>
    <property type="match status" value="1"/>
</dbReference>
<dbReference type="InterPro" id="IPR042097">
    <property type="entry name" value="Aminopeptidase_N-like_N_sf"/>
</dbReference>
<dbReference type="GO" id="GO:0008237">
    <property type="term" value="F:metallopeptidase activity"/>
    <property type="evidence" value="ECO:0007669"/>
    <property type="project" value="UniProtKB-KW"/>
</dbReference>
<protein>
    <recommendedName>
        <fullName evidence="5">Aminopeptidase N</fullName>
        <ecNumber evidence="4">3.4.11.2</ecNumber>
    </recommendedName>
    <alternativeName>
        <fullName evidence="11">Alanine aminopeptidase</fullName>
    </alternativeName>
    <alternativeName>
        <fullName evidence="12">Lysyl aminopeptidase</fullName>
    </alternativeName>
</protein>
<dbReference type="Gene3D" id="1.10.390.10">
    <property type="entry name" value="Neutral Protease Domain 2"/>
    <property type="match status" value="1"/>
</dbReference>
<evidence type="ECO:0000313" key="17">
    <source>
        <dbReference type="EMBL" id="SMO98111.1"/>
    </source>
</evidence>
<evidence type="ECO:0000256" key="1">
    <source>
        <dbReference type="ARBA" id="ARBA00000098"/>
    </source>
</evidence>
<dbReference type="CDD" id="cd09603">
    <property type="entry name" value="M1_APN_like"/>
    <property type="match status" value="1"/>
</dbReference>
<evidence type="ECO:0000256" key="3">
    <source>
        <dbReference type="ARBA" id="ARBA00010136"/>
    </source>
</evidence>
<name>A0A521FRL5_9ACTN</name>
<gene>
    <name evidence="17" type="ORF">SAMN06273567_11286</name>
</gene>
<evidence type="ECO:0000256" key="6">
    <source>
        <dbReference type="ARBA" id="ARBA00022670"/>
    </source>
</evidence>
<dbReference type="GO" id="GO:0006508">
    <property type="term" value="P:proteolysis"/>
    <property type="evidence" value="ECO:0007669"/>
    <property type="project" value="UniProtKB-KW"/>
</dbReference>
<evidence type="ECO:0000259" key="16">
    <source>
        <dbReference type="Pfam" id="PF17900"/>
    </source>
</evidence>
<dbReference type="Gene3D" id="2.60.40.1730">
    <property type="entry name" value="tricorn interacting facor f3 domain"/>
    <property type="match status" value="1"/>
</dbReference>
<evidence type="ECO:0000256" key="11">
    <source>
        <dbReference type="ARBA" id="ARBA00029811"/>
    </source>
</evidence>
<evidence type="ECO:0000256" key="14">
    <source>
        <dbReference type="SAM" id="SignalP"/>
    </source>
</evidence>
<feature type="domain" description="Peptidase M1 membrane alanine aminopeptidase" evidence="15">
    <location>
        <begin position="320"/>
        <end position="472"/>
    </location>
</feature>
<evidence type="ECO:0000256" key="13">
    <source>
        <dbReference type="SAM" id="MobiDB-lite"/>
    </source>
</evidence>
<evidence type="ECO:0000256" key="9">
    <source>
        <dbReference type="ARBA" id="ARBA00022833"/>
    </source>
</evidence>
<dbReference type="InterPro" id="IPR001930">
    <property type="entry name" value="Peptidase_M1"/>
</dbReference>
<evidence type="ECO:0000256" key="8">
    <source>
        <dbReference type="ARBA" id="ARBA00022801"/>
    </source>
</evidence>
<dbReference type="SUPFAM" id="SSF55486">
    <property type="entry name" value="Metalloproteases ('zincins'), catalytic domain"/>
    <property type="match status" value="1"/>
</dbReference>